<sequence length="168" mass="18997">MKLKISIIFSAIVLLFSCRGDEDDIQVIDQVLKLYVKDAAGQDLLNSKIPGSYSSVALLDQLDETTANKPISGQTFLKDADTVVYMDYAAGAIRQLKDSISPELKTYRSRFIIRYSKTVNSQTVNDDDIIEIEYKWTPSLFQLSKLWYDNELKFTKTQAGPNIVTIVK</sequence>
<dbReference type="PROSITE" id="PS51257">
    <property type="entry name" value="PROKAR_LIPOPROTEIN"/>
    <property type="match status" value="1"/>
</dbReference>
<evidence type="ECO:0000313" key="2">
    <source>
        <dbReference type="EMBL" id="RKE89512.1"/>
    </source>
</evidence>
<reference evidence="4" key="3">
    <citation type="journal article" date="2019" name="Int. J. Syst. Evol. Microbiol.">
        <title>The Global Catalogue of Microorganisms (GCM) 10K type strain sequencing project: providing services to taxonomists for standard genome sequencing and annotation.</title>
        <authorList>
            <consortium name="The Broad Institute Genomics Platform"/>
            <consortium name="The Broad Institute Genome Sequencing Center for Infectious Disease"/>
            <person name="Wu L."/>
            <person name="Ma J."/>
        </authorList>
    </citation>
    <scope>NUCLEOTIDE SEQUENCE [LARGE SCALE GENOMIC DNA]</scope>
    <source>
        <strain evidence="4">CCM 8490</strain>
    </source>
</reference>
<dbReference type="Proteomes" id="UP000285906">
    <property type="component" value="Unassembled WGS sequence"/>
</dbReference>
<reference evidence="1" key="4">
    <citation type="submission" date="2024-05" db="EMBL/GenBank/DDBJ databases">
        <authorList>
            <person name="Sun Q."/>
            <person name="Sedlacek I."/>
        </authorList>
    </citation>
    <scope>NUCLEOTIDE SEQUENCE</scope>
    <source>
        <strain evidence="1">CCM 8490</strain>
    </source>
</reference>
<reference evidence="1" key="1">
    <citation type="journal article" date="2014" name="Int. J. Syst. Evol. Microbiol.">
        <title>Complete genome of a new Firmicutes species belonging to the dominant human colonic microbiota ('Ruminococcus bicirculans') reveals two chromosomes and a selective capacity to utilize plant glucans.</title>
        <authorList>
            <consortium name="NISC Comparative Sequencing Program"/>
            <person name="Wegmann U."/>
            <person name="Louis P."/>
            <person name="Goesmann A."/>
            <person name="Henrissat B."/>
            <person name="Duncan S.H."/>
            <person name="Flint H.J."/>
        </authorList>
    </citation>
    <scope>NUCLEOTIDE SEQUENCE</scope>
    <source>
        <strain evidence="1">CCM 8490</strain>
    </source>
</reference>
<evidence type="ECO:0000313" key="4">
    <source>
        <dbReference type="Proteomes" id="UP000658202"/>
    </source>
</evidence>
<reference evidence="2 3" key="2">
    <citation type="submission" date="2018-09" db="EMBL/GenBank/DDBJ databases">
        <title>Genomic Encyclopedia of Archaeal and Bacterial Type Strains, Phase II (KMG-II): from individual species to whole genera.</title>
        <authorList>
            <person name="Goeker M."/>
        </authorList>
    </citation>
    <scope>NUCLEOTIDE SEQUENCE [LARGE SCALE GENOMIC DNA]</scope>
    <source>
        <strain evidence="2 3">DSM 27620</strain>
    </source>
</reference>
<evidence type="ECO:0000313" key="3">
    <source>
        <dbReference type="Proteomes" id="UP000285906"/>
    </source>
</evidence>
<accession>A0A420DCE0</accession>
<keyword evidence="4" id="KW-1185">Reference proteome</keyword>
<evidence type="ECO:0000313" key="1">
    <source>
        <dbReference type="EMBL" id="GGG42997.1"/>
    </source>
</evidence>
<gene>
    <name evidence="2" type="ORF">BXY58_0075</name>
    <name evidence="1" type="ORF">GCM10007332_00680</name>
</gene>
<dbReference type="RefSeq" id="WP_120211825.1">
    <property type="nucleotide sequence ID" value="NZ_BMCW01000001.1"/>
</dbReference>
<comment type="caution">
    <text evidence="2">The sequence shown here is derived from an EMBL/GenBank/DDBJ whole genome shotgun (WGS) entry which is preliminary data.</text>
</comment>
<dbReference type="OrthoDB" id="1271311at2"/>
<dbReference type="AlphaFoldDB" id="A0A420DCE0"/>
<protein>
    <submittedName>
        <fullName evidence="2">Uncharacterized protein</fullName>
    </submittedName>
</protein>
<name>A0A420DCE0_9FLAO</name>
<dbReference type="EMBL" id="BMCW01000001">
    <property type="protein sequence ID" value="GGG42997.1"/>
    <property type="molecule type" value="Genomic_DNA"/>
</dbReference>
<dbReference type="Proteomes" id="UP000658202">
    <property type="component" value="Unassembled WGS sequence"/>
</dbReference>
<proteinExistence type="predicted"/>
<organism evidence="2 3">
    <name type="scientific">Epilithonimonas arachidiradicis</name>
    <dbReference type="NCBI Taxonomy" id="1617282"/>
    <lineage>
        <taxon>Bacteria</taxon>
        <taxon>Pseudomonadati</taxon>
        <taxon>Bacteroidota</taxon>
        <taxon>Flavobacteriia</taxon>
        <taxon>Flavobacteriales</taxon>
        <taxon>Weeksellaceae</taxon>
        <taxon>Chryseobacterium group</taxon>
        <taxon>Epilithonimonas</taxon>
    </lineage>
</organism>
<dbReference type="EMBL" id="RAQH01000001">
    <property type="protein sequence ID" value="RKE89512.1"/>
    <property type="molecule type" value="Genomic_DNA"/>
</dbReference>